<dbReference type="KEGG" id="vg:26646383"/>
<dbReference type="Proteomes" id="UP000030042">
    <property type="component" value="Segment"/>
</dbReference>
<evidence type="ECO:0000313" key="5">
    <source>
        <dbReference type="Proteomes" id="UP000297398"/>
    </source>
</evidence>
<accession>G8EYD6</accession>
<proteinExistence type="predicted"/>
<evidence type="ECO:0000256" key="1">
    <source>
        <dbReference type="SAM" id="MobiDB-lite"/>
    </source>
</evidence>
<dbReference type="GeneID" id="26646383"/>
<feature type="region of interest" description="Disordered" evidence="1">
    <location>
        <begin position="70"/>
        <end position="101"/>
    </location>
</feature>
<gene>
    <name evidence="3" type="ORF">S-CBP42_0026</name>
    <name evidence="2" type="ORF">SXGG_00017</name>
</gene>
<dbReference type="EMBL" id="KC310805">
    <property type="protein sequence ID" value="AGK86677.1"/>
    <property type="molecule type" value="Genomic_DNA"/>
</dbReference>
<reference evidence="3 4" key="3">
    <citation type="journal article" date="2015" name="PLoS ONE">
        <title>Comparative Genomic and Phylogenomic Analyses Reveal a Conserved Core Genome Shared by Estuarine and Oceanic Cyanopodoviruses.</title>
        <authorList>
            <person name="Huang S."/>
            <person name="Zhang S."/>
            <person name="Jiao N."/>
            <person name="Chen F."/>
        </authorList>
    </citation>
    <scope>NUCLEOTIDE SEQUENCE [LARGE SCALE GENOMIC DNA]</scope>
</reference>
<organism evidence="2 5">
    <name type="scientific">Synechococcus phage S-CBP42</name>
    <dbReference type="NCBI Taxonomy" id="461711"/>
    <lineage>
        <taxon>Viruses</taxon>
        <taxon>Duplodnaviria</taxon>
        <taxon>Heunggongvirae</taxon>
        <taxon>Uroviricota</taxon>
        <taxon>Caudoviricetes</taxon>
        <taxon>Autographivirales</taxon>
        <taxon>Aegirvirus</taxon>
        <taxon>Aegirvirus SCBP42</taxon>
    </lineage>
</organism>
<dbReference type="EMBL" id="JF974300">
    <property type="protein sequence ID" value="AET72516.1"/>
    <property type="molecule type" value="Genomic_DNA"/>
</dbReference>
<reference evidence="4" key="2">
    <citation type="submission" date="2012-12" db="EMBL/GenBank/DDBJ databases">
        <title>Genomics of marine cyanopodoviruses.</title>
        <authorList>
            <person name="Huang S."/>
            <person name="Chen F."/>
        </authorList>
    </citation>
    <scope>NUCLEOTIDE SEQUENCE [LARGE SCALE GENOMIC DNA]</scope>
</reference>
<dbReference type="RefSeq" id="YP_009220210.1">
    <property type="nucleotide sequence ID" value="NC_029031.1"/>
</dbReference>
<name>G8EYD6_9CAUD</name>
<keyword evidence="4" id="KW-1185">Reference proteome</keyword>
<evidence type="ECO:0000313" key="2">
    <source>
        <dbReference type="EMBL" id="AET72516.1"/>
    </source>
</evidence>
<evidence type="ECO:0000313" key="3">
    <source>
        <dbReference type="EMBL" id="AGK86677.1"/>
    </source>
</evidence>
<reference evidence="2 5" key="1">
    <citation type="submission" date="2010-12" db="EMBL/GenBank/DDBJ databases">
        <title>The Genome Sequence of Synechococcus phage S-CBP42.</title>
        <authorList>
            <consortium name="The Broad Institute Genome Sequencing Platform"/>
            <person name="Henn M.R."/>
            <person name="Chen F."/>
            <person name="Wang K."/>
            <person name="Levin J."/>
            <person name="Malboeuf C."/>
            <person name="Casali M."/>
            <person name="Russ C."/>
            <person name="Lennon N."/>
            <person name="Chapman S.B."/>
            <person name="Erlich R."/>
            <person name="Young S.K."/>
            <person name="Yandava C."/>
            <person name="Zeng Q."/>
            <person name="Alvarado L."/>
            <person name="Anderson S."/>
            <person name="Berlin A."/>
            <person name="Chen Z."/>
            <person name="Freedman E."/>
            <person name="Gellesch M."/>
            <person name="Goldberg J."/>
            <person name="Green L."/>
            <person name="Griggs A."/>
            <person name="Gujja S."/>
            <person name="Heilman E.R."/>
            <person name="Heiman D."/>
            <person name="Hollinger A."/>
            <person name="Howarth C."/>
            <person name="Larson L."/>
            <person name="Mehta T."/>
            <person name="Pearson M."/>
            <person name="Roberts A."/>
            <person name="Ryan E."/>
            <person name="Saif S."/>
            <person name="Shea T."/>
            <person name="Shenoy N."/>
            <person name="Sisk P."/>
            <person name="Stolte C."/>
            <person name="Sykes S."/>
            <person name="White J."/>
            <person name="Haas B."/>
            <person name="Nusbaum C."/>
            <person name="Birren B."/>
        </authorList>
    </citation>
    <scope>NUCLEOTIDE SEQUENCE [LARGE SCALE GENOMIC DNA]</scope>
</reference>
<dbReference type="Proteomes" id="UP000297398">
    <property type="component" value="Segment"/>
</dbReference>
<sequence length="101" mass="11345">MAMVTTFPGNGGGLYVEYHKKYKHFVCLYKNSSRFFDDPIELRRVLGCAKFTATGQALKDWAVEMLGAGSSPEVQPRKDTSFASEAMEEEDDPTKNTRMIV</sequence>
<protein>
    <submittedName>
        <fullName evidence="2">Uncharacterized protein</fullName>
    </submittedName>
</protein>
<evidence type="ECO:0000313" key="4">
    <source>
        <dbReference type="Proteomes" id="UP000030042"/>
    </source>
</evidence>